<keyword evidence="4" id="KW-1185">Reference proteome</keyword>
<dbReference type="Proteomes" id="UP001465976">
    <property type="component" value="Unassembled WGS sequence"/>
</dbReference>
<evidence type="ECO:0000313" key="3">
    <source>
        <dbReference type="EMBL" id="KAL0576063.1"/>
    </source>
</evidence>
<feature type="region of interest" description="Disordered" evidence="1">
    <location>
        <begin position="1"/>
        <end position="27"/>
    </location>
</feature>
<dbReference type="EMBL" id="JBAHYK010000250">
    <property type="protein sequence ID" value="KAL0576063.1"/>
    <property type="molecule type" value="Genomic_DNA"/>
</dbReference>
<evidence type="ECO:0000256" key="1">
    <source>
        <dbReference type="SAM" id="MobiDB-lite"/>
    </source>
</evidence>
<proteinExistence type="predicted"/>
<comment type="caution">
    <text evidence="3">The sequence shown here is derived from an EMBL/GenBank/DDBJ whole genome shotgun (WGS) entry which is preliminary data.</text>
</comment>
<evidence type="ECO:0000256" key="2">
    <source>
        <dbReference type="SAM" id="Phobius"/>
    </source>
</evidence>
<keyword evidence="2" id="KW-1133">Transmembrane helix</keyword>
<keyword evidence="2" id="KW-0812">Transmembrane</keyword>
<keyword evidence="2" id="KW-0472">Membrane</keyword>
<reference evidence="3 4" key="1">
    <citation type="submission" date="2024-02" db="EMBL/GenBank/DDBJ databases">
        <title>A draft genome for the cacao thread blight pathogen Marasmius crinis-equi.</title>
        <authorList>
            <person name="Cohen S.P."/>
            <person name="Baruah I.K."/>
            <person name="Amoako-Attah I."/>
            <person name="Bukari Y."/>
            <person name="Meinhardt L.W."/>
            <person name="Bailey B.A."/>
        </authorList>
    </citation>
    <scope>NUCLEOTIDE SEQUENCE [LARGE SCALE GENOMIC DNA]</scope>
    <source>
        <strain evidence="3 4">GH-76</strain>
    </source>
</reference>
<evidence type="ECO:0000313" key="4">
    <source>
        <dbReference type="Proteomes" id="UP001465976"/>
    </source>
</evidence>
<name>A0ABR3FKY6_9AGAR</name>
<feature type="transmembrane region" description="Helical" evidence="2">
    <location>
        <begin position="55"/>
        <end position="77"/>
    </location>
</feature>
<accession>A0ABR3FKY6</accession>
<organism evidence="3 4">
    <name type="scientific">Marasmius crinis-equi</name>
    <dbReference type="NCBI Taxonomy" id="585013"/>
    <lineage>
        <taxon>Eukaryota</taxon>
        <taxon>Fungi</taxon>
        <taxon>Dikarya</taxon>
        <taxon>Basidiomycota</taxon>
        <taxon>Agaricomycotina</taxon>
        <taxon>Agaricomycetes</taxon>
        <taxon>Agaricomycetidae</taxon>
        <taxon>Agaricales</taxon>
        <taxon>Marasmiineae</taxon>
        <taxon>Marasmiaceae</taxon>
        <taxon>Marasmius</taxon>
    </lineage>
</organism>
<sequence>MTKEEDMYSLKEPITNAPVPRPEDALPRPSPSYVPAFGNHISLPRMDLGWTTSRIILVTVFVVMFSLTIVWFVVLGVQKSRRQAAERNQKASPKTPKLLPSGPMTRERVYSTFDAEKAYQSAEISNHNRKRLEKQVANPIPMRLPPPAHTRTGRVLWTCYE</sequence>
<feature type="region of interest" description="Disordered" evidence="1">
    <location>
        <begin position="84"/>
        <end position="103"/>
    </location>
</feature>
<protein>
    <submittedName>
        <fullName evidence="3">Uncharacterized protein</fullName>
    </submittedName>
</protein>
<gene>
    <name evidence="3" type="ORF">V5O48_005921</name>
</gene>